<evidence type="ECO:0000313" key="2">
    <source>
        <dbReference type="Proteomes" id="UP001462502"/>
    </source>
</evidence>
<proteinExistence type="predicted"/>
<evidence type="ECO:0000313" key="1">
    <source>
        <dbReference type="EMBL" id="MEO9384295.1"/>
    </source>
</evidence>
<dbReference type="Proteomes" id="UP001462502">
    <property type="component" value="Unassembled WGS sequence"/>
</dbReference>
<gene>
    <name evidence="1" type="ORF">ABI908_09275</name>
</gene>
<sequence length="75" mass="8711">PNRPPPHGGQLTTKSLQPVADQWRGEADLILCSELLHDDRDYGMFEWLSEDRGRHRFPPPNMIIIKIKSLTDHYC</sequence>
<organism evidence="1 2">
    <name type="scientific">Chromobacterium phragmitis</name>
    <dbReference type="NCBI Taxonomy" id="2202141"/>
    <lineage>
        <taxon>Bacteria</taxon>
        <taxon>Pseudomonadati</taxon>
        <taxon>Pseudomonadota</taxon>
        <taxon>Betaproteobacteria</taxon>
        <taxon>Neisseriales</taxon>
        <taxon>Chromobacteriaceae</taxon>
        <taxon>Chromobacterium</taxon>
    </lineage>
</organism>
<feature type="non-terminal residue" evidence="1">
    <location>
        <position position="1"/>
    </location>
</feature>
<accession>A0ABV0IUP0</accession>
<name>A0ABV0IUP0_9NEIS</name>
<dbReference type="EMBL" id="JBDXMI010000001">
    <property type="protein sequence ID" value="MEO9384295.1"/>
    <property type="molecule type" value="Genomic_DNA"/>
</dbReference>
<reference evidence="1 2" key="1">
    <citation type="submission" date="2024-05" db="EMBL/GenBank/DDBJ databases">
        <authorList>
            <person name="De Oliveira J.P."/>
            <person name="Noriler S.A."/>
            <person name="De Oliveira A.G."/>
            <person name="Sipoli D.S."/>
        </authorList>
    </citation>
    <scope>NUCLEOTIDE SEQUENCE [LARGE SCALE GENOMIC DNA]</scope>
    <source>
        <strain evidence="1 2">LABIM192</strain>
    </source>
</reference>
<keyword evidence="2" id="KW-1185">Reference proteome</keyword>
<comment type="caution">
    <text evidence="1">The sequence shown here is derived from an EMBL/GenBank/DDBJ whole genome shotgun (WGS) entry which is preliminary data.</text>
</comment>
<protein>
    <submittedName>
        <fullName evidence="1">Uncharacterized protein</fullName>
    </submittedName>
</protein>
<dbReference type="RefSeq" id="WP_347949827.1">
    <property type="nucleotide sequence ID" value="NZ_JBDXMI010000001.1"/>
</dbReference>